<proteinExistence type="predicted"/>
<keyword evidence="1" id="KW-1133">Transmembrane helix</keyword>
<keyword evidence="1" id="KW-0472">Membrane</keyword>
<evidence type="ECO:0000313" key="2">
    <source>
        <dbReference type="EMBL" id="HGB24805.1"/>
    </source>
</evidence>
<dbReference type="EMBL" id="DTIB01000041">
    <property type="protein sequence ID" value="HGB24805.1"/>
    <property type="molecule type" value="Genomic_DNA"/>
</dbReference>
<accession>A0A7C3WTF3</accession>
<reference evidence="2" key="1">
    <citation type="journal article" date="2020" name="mSystems">
        <title>Genome- and Community-Level Interaction Insights into Carbon Utilization and Element Cycling Functions of Hydrothermarchaeota in Hydrothermal Sediment.</title>
        <authorList>
            <person name="Zhou Z."/>
            <person name="Liu Y."/>
            <person name="Xu W."/>
            <person name="Pan J."/>
            <person name="Luo Z.H."/>
            <person name="Li M."/>
        </authorList>
    </citation>
    <scope>NUCLEOTIDE SEQUENCE [LARGE SCALE GENOMIC DNA]</scope>
    <source>
        <strain evidence="2">SpSt-8</strain>
    </source>
</reference>
<organism evidence="2">
    <name type="scientific">Thermofilum pendens</name>
    <dbReference type="NCBI Taxonomy" id="2269"/>
    <lineage>
        <taxon>Archaea</taxon>
        <taxon>Thermoproteota</taxon>
        <taxon>Thermoprotei</taxon>
        <taxon>Thermofilales</taxon>
        <taxon>Thermofilaceae</taxon>
        <taxon>Thermofilum</taxon>
    </lineage>
</organism>
<comment type="caution">
    <text evidence="2">The sequence shown here is derived from an EMBL/GenBank/DDBJ whole genome shotgun (WGS) entry which is preliminary data.</text>
</comment>
<sequence>MTLNRTEVVYAISVLEDPVSVHIAVHGAMFKVLAAPRASLPFTLNATQPDGGGVCFGAVRVCITTVGTEELSGFLHMFSGDYTSYSASLKPDQVLLVWPHKLLARQASMNIRASVTRARTLPQTSQLHGDTVSIPGALILAALPRLVIAASLIAGGYLLYRWSRRT</sequence>
<keyword evidence="1" id="KW-0812">Transmembrane</keyword>
<name>A0A7C3WTF3_THEPE</name>
<evidence type="ECO:0000256" key="1">
    <source>
        <dbReference type="SAM" id="Phobius"/>
    </source>
</evidence>
<gene>
    <name evidence="2" type="ORF">ENV88_01915</name>
</gene>
<dbReference type="AlphaFoldDB" id="A0A7C3WTF3"/>
<feature type="transmembrane region" description="Helical" evidence="1">
    <location>
        <begin position="137"/>
        <end position="160"/>
    </location>
</feature>
<protein>
    <submittedName>
        <fullName evidence="2">Uncharacterized protein</fullName>
    </submittedName>
</protein>